<comment type="caution">
    <text evidence="1">The sequence shown here is derived from an EMBL/GenBank/DDBJ whole genome shotgun (WGS) entry which is preliminary data.</text>
</comment>
<gene>
    <name evidence="1" type="ORF">HNQ60_002128</name>
</gene>
<dbReference type="Proteomes" id="UP000588068">
    <property type="component" value="Unassembled WGS sequence"/>
</dbReference>
<dbReference type="EMBL" id="JACHHZ010000002">
    <property type="protein sequence ID" value="MBB6093250.1"/>
    <property type="molecule type" value="Genomic_DNA"/>
</dbReference>
<evidence type="ECO:0000313" key="1">
    <source>
        <dbReference type="EMBL" id="MBB6093250.1"/>
    </source>
</evidence>
<sequence>MISLTISRSRAMFTDPLNLIDQTIDNLETLTVLFEDESDERTHRASDYSLNMQRCRDAQRAIAMLLPKLRAARLTQLPQVHGQICFNCD</sequence>
<keyword evidence="2" id="KW-1185">Reference proteome</keyword>
<reference evidence="1 2" key="1">
    <citation type="submission" date="2020-08" db="EMBL/GenBank/DDBJ databases">
        <title>Genomic Encyclopedia of Type Strains, Phase IV (KMG-IV): sequencing the most valuable type-strain genomes for metagenomic binning, comparative biology and taxonomic classification.</title>
        <authorList>
            <person name="Goeker M."/>
        </authorList>
    </citation>
    <scope>NUCLEOTIDE SEQUENCE [LARGE SCALE GENOMIC DNA]</scope>
    <source>
        <strain evidence="1 2">DSM 26723</strain>
    </source>
</reference>
<protein>
    <submittedName>
        <fullName evidence="1">Uncharacterized protein</fullName>
    </submittedName>
</protein>
<dbReference type="AlphaFoldDB" id="A0A841HLT7"/>
<name>A0A841HLT7_9GAMM</name>
<organism evidence="1 2">
    <name type="scientific">Povalibacter uvarum</name>
    <dbReference type="NCBI Taxonomy" id="732238"/>
    <lineage>
        <taxon>Bacteria</taxon>
        <taxon>Pseudomonadati</taxon>
        <taxon>Pseudomonadota</taxon>
        <taxon>Gammaproteobacteria</taxon>
        <taxon>Steroidobacterales</taxon>
        <taxon>Steroidobacteraceae</taxon>
        <taxon>Povalibacter</taxon>
    </lineage>
</organism>
<proteinExistence type="predicted"/>
<accession>A0A841HLT7</accession>
<evidence type="ECO:0000313" key="2">
    <source>
        <dbReference type="Proteomes" id="UP000588068"/>
    </source>
</evidence>